<dbReference type="AlphaFoldDB" id="A0A9K3I5R2"/>
<reference evidence="1" key="1">
    <citation type="journal article" date="2017" name="Nature">
        <title>The sunflower genome provides insights into oil metabolism, flowering and Asterid evolution.</title>
        <authorList>
            <person name="Badouin H."/>
            <person name="Gouzy J."/>
            <person name="Grassa C.J."/>
            <person name="Murat F."/>
            <person name="Staton S.E."/>
            <person name="Cottret L."/>
            <person name="Lelandais-Briere C."/>
            <person name="Owens G.L."/>
            <person name="Carrere S."/>
            <person name="Mayjonade B."/>
            <person name="Legrand L."/>
            <person name="Gill N."/>
            <person name="Kane N.C."/>
            <person name="Bowers J.E."/>
            <person name="Hubner S."/>
            <person name="Bellec A."/>
            <person name="Berard A."/>
            <person name="Berges H."/>
            <person name="Blanchet N."/>
            <person name="Boniface M.C."/>
            <person name="Brunel D."/>
            <person name="Catrice O."/>
            <person name="Chaidir N."/>
            <person name="Claudel C."/>
            <person name="Donnadieu C."/>
            <person name="Faraut T."/>
            <person name="Fievet G."/>
            <person name="Helmstetter N."/>
            <person name="King M."/>
            <person name="Knapp S.J."/>
            <person name="Lai Z."/>
            <person name="Le Paslier M.C."/>
            <person name="Lippi Y."/>
            <person name="Lorenzon L."/>
            <person name="Mandel J.R."/>
            <person name="Marage G."/>
            <person name="Marchand G."/>
            <person name="Marquand E."/>
            <person name="Bret-Mestries E."/>
            <person name="Morien E."/>
            <person name="Nambeesan S."/>
            <person name="Nguyen T."/>
            <person name="Pegot-Espagnet P."/>
            <person name="Pouilly N."/>
            <person name="Raftis F."/>
            <person name="Sallet E."/>
            <person name="Schiex T."/>
            <person name="Thomas J."/>
            <person name="Vandecasteele C."/>
            <person name="Vares D."/>
            <person name="Vear F."/>
            <person name="Vautrin S."/>
            <person name="Crespi M."/>
            <person name="Mangin B."/>
            <person name="Burke J.M."/>
            <person name="Salse J."/>
            <person name="Munos S."/>
            <person name="Vincourt P."/>
            <person name="Rieseberg L.H."/>
            <person name="Langlade N.B."/>
        </authorList>
    </citation>
    <scope>NUCLEOTIDE SEQUENCE</scope>
    <source>
        <tissue evidence="1">Leaves</tissue>
    </source>
</reference>
<dbReference type="Proteomes" id="UP000215914">
    <property type="component" value="Unassembled WGS sequence"/>
</dbReference>
<dbReference type="Gramene" id="mRNA:HanXRQr2_Chr09g0389401">
    <property type="protein sequence ID" value="CDS:HanXRQr2_Chr09g0389401.1"/>
    <property type="gene ID" value="HanXRQr2_Chr09g0389401"/>
</dbReference>
<accession>A0A9K3I5R2</accession>
<keyword evidence="2" id="KW-1185">Reference proteome</keyword>
<name>A0A9K3I5R2_HELAN</name>
<sequence length="79" mass="9229">MRHEIIFCWKVYTKILFDLVNMCYKLGNSLLKINTLEGLREGTNFFKNSSQVLSCWSINIIDSKKSSSLNFSRVLNHHC</sequence>
<organism evidence="1 2">
    <name type="scientific">Helianthus annuus</name>
    <name type="common">Common sunflower</name>
    <dbReference type="NCBI Taxonomy" id="4232"/>
    <lineage>
        <taxon>Eukaryota</taxon>
        <taxon>Viridiplantae</taxon>
        <taxon>Streptophyta</taxon>
        <taxon>Embryophyta</taxon>
        <taxon>Tracheophyta</taxon>
        <taxon>Spermatophyta</taxon>
        <taxon>Magnoliopsida</taxon>
        <taxon>eudicotyledons</taxon>
        <taxon>Gunneridae</taxon>
        <taxon>Pentapetalae</taxon>
        <taxon>asterids</taxon>
        <taxon>campanulids</taxon>
        <taxon>Asterales</taxon>
        <taxon>Asteraceae</taxon>
        <taxon>Asteroideae</taxon>
        <taxon>Heliantheae alliance</taxon>
        <taxon>Heliantheae</taxon>
        <taxon>Helianthus</taxon>
    </lineage>
</organism>
<dbReference type="EMBL" id="MNCJ02000324">
    <property type="protein sequence ID" value="KAF5790974.1"/>
    <property type="molecule type" value="Genomic_DNA"/>
</dbReference>
<reference evidence="1" key="2">
    <citation type="submission" date="2020-06" db="EMBL/GenBank/DDBJ databases">
        <title>Helianthus annuus Genome sequencing and assembly Release 2.</title>
        <authorList>
            <person name="Gouzy J."/>
            <person name="Langlade N."/>
            <person name="Munos S."/>
        </authorList>
    </citation>
    <scope>NUCLEOTIDE SEQUENCE</scope>
    <source>
        <tissue evidence="1">Leaves</tissue>
    </source>
</reference>
<evidence type="ECO:0000313" key="1">
    <source>
        <dbReference type="EMBL" id="KAF5790974.1"/>
    </source>
</evidence>
<comment type="caution">
    <text evidence="1">The sequence shown here is derived from an EMBL/GenBank/DDBJ whole genome shotgun (WGS) entry which is preliminary data.</text>
</comment>
<gene>
    <name evidence="1" type="ORF">HanXRQr2_Chr09g0389401</name>
</gene>
<evidence type="ECO:0000313" key="2">
    <source>
        <dbReference type="Proteomes" id="UP000215914"/>
    </source>
</evidence>
<protein>
    <submittedName>
        <fullName evidence="1">Uncharacterized protein</fullName>
    </submittedName>
</protein>
<proteinExistence type="predicted"/>